<proteinExistence type="predicted"/>
<comment type="caution">
    <text evidence="1">The sequence shown here is derived from an EMBL/GenBank/DDBJ whole genome shotgun (WGS) entry which is preliminary data.</text>
</comment>
<gene>
    <name evidence="1" type="ORF">J2I46_12895</name>
</gene>
<evidence type="ECO:0000313" key="1">
    <source>
        <dbReference type="EMBL" id="MBO0949485.1"/>
    </source>
</evidence>
<evidence type="ECO:0000313" key="2">
    <source>
        <dbReference type="Proteomes" id="UP000664628"/>
    </source>
</evidence>
<sequence length="217" mass="24806">MNDLLSHLPEFEPRPDLWNRIEADLESDERLAQVIHALPAFEPEMDLWARIDDALEQTLDETPVVAHPANDSVPTRRLGQWLGQVRWQVGVAAACLALLGTWWLVRYVPSQPAERIEYAVEQQTEWAPAEPGPVTDSPADQRAEEFINRQCEEEALACQRPEVRELRAQLGELSMEQKRLADERQRFGDDPALVRAQVKIDNQRADVTKELITLLRS</sequence>
<dbReference type="Proteomes" id="UP000664628">
    <property type="component" value="Unassembled WGS sequence"/>
</dbReference>
<organism evidence="1 2">
    <name type="scientific">Fibrella forsythiae</name>
    <dbReference type="NCBI Taxonomy" id="2817061"/>
    <lineage>
        <taxon>Bacteria</taxon>
        <taxon>Pseudomonadati</taxon>
        <taxon>Bacteroidota</taxon>
        <taxon>Cytophagia</taxon>
        <taxon>Cytophagales</taxon>
        <taxon>Spirosomataceae</taxon>
        <taxon>Fibrella</taxon>
    </lineage>
</organism>
<accession>A0ABS3JHJ8</accession>
<dbReference type="RefSeq" id="WP_207329442.1">
    <property type="nucleotide sequence ID" value="NZ_JAFMYW010000003.1"/>
</dbReference>
<protein>
    <recommendedName>
        <fullName evidence="3">Anti-sigma factor</fullName>
    </recommendedName>
</protein>
<keyword evidence="2" id="KW-1185">Reference proteome</keyword>
<evidence type="ECO:0008006" key="3">
    <source>
        <dbReference type="Google" id="ProtNLM"/>
    </source>
</evidence>
<reference evidence="1 2" key="1">
    <citation type="submission" date="2021-03" db="EMBL/GenBank/DDBJ databases">
        <title>Fibrella sp. HMF5405 genome sequencing and assembly.</title>
        <authorList>
            <person name="Kang H."/>
            <person name="Kim H."/>
            <person name="Bae S."/>
            <person name="Joh K."/>
        </authorList>
    </citation>
    <scope>NUCLEOTIDE SEQUENCE [LARGE SCALE GENOMIC DNA]</scope>
    <source>
        <strain evidence="1 2">HMF5405</strain>
    </source>
</reference>
<name>A0ABS3JHJ8_9BACT</name>
<dbReference type="EMBL" id="JAFMYW010000003">
    <property type="protein sequence ID" value="MBO0949485.1"/>
    <property type="molecule type" value="Genomic_DNA"/>
</dbReference>